<feature type="region of interest" description="Disordered" evidence="1">
    <location>
        <begin position="468"/>
        <end position="489"/>
    </location>
</feature>
<proteinExistence type="predicted"/>
<dbReference type="OrthoDB" id="9122499at2"/>
<protein>
    <submittedName>
        <fullName evidence="2">Uncharacterized protein</fullName>
    </submittedName>
</protein>
<reference evidence="3" key="1">
    <citation type="submission" date="2017-02" db="EMBL/GenBank/DDBJ databases">
        <title>Complete genome sequence of Cupriavidus necator strain NH9, a 3-chlorobenzoate degrader.</title>
        <authorList>
            <person name="Moriuchi R."/>
            <person name="Dohra H."/>
            <person name="Ogawa N."/>
        </authorList>
    </citation>
    <scope>NUCLEOTIDE SEQUENCE [LARGE SCALE GENOMIC DNA]</scope>
    <source>
        <strain evidence="3">NH9</strain>
    </source>
</reference>
<dbReference type="AlphaFoldDB" id="A0A1U9UL79"/>
<evidence type="ECO:0000313" key="2">
    <source>
        <dbReference type="EMBL" id="AQV93187.1"/>
    </source>
</evidence>
<evidence type="ECO:0000256" key="1">
    <source>
        <dbReference type="SAM" id="MobiDB-lite"/>
    </source>
</evidence>
<feature type="compositionally biased region" description="Low complexity" evidence="1">
    <location>
        <begin position="20"/>
        <end position="41"/>
    </location>
</feature>
<sequence length="489" mass="53304">MASSPSLGNIFEYYIPKSRTGTAGSSGPTPVPTPSSTGGKPKYAKPWKFIKGNFSVTSNAPFGNKNAIGGKHHVIQDVEIVGAALECGYGRSSKWTSALALNPHEATDLANYLLKRLEMVAACIEVDGNQARVPRSFYSRVEASEKVALSFIIGGIGAYLAARKWLEAGGDSVASFLHVGIYTKGVNGASPLVHFFMASGKSPDYLVESRQGDWHVFESKGGASAGRWGRIVEGLVQLSDVPNIGWAGHALKSPTTCVCVHTSVDSGKHLHVTAVDPPGEGDTSDDSSSLVLIKGVCSLLLILETVEQYRALAESRAEQEGIQEVDWETSVSSRFGGLVVGIPKRYIRYEQIVRRYLAVYLAVSEVLDSQTFAELIDNKQDSLAHLVRERLKSQAGNDRTLHLPQRWLGRKLNRIANEYGRQDFLYRCAKHLKLDLISERLMPSTTDKVILRVTQNQPYLLTSGGMFLQQSPRRAPESEESVAPSATRG</sequence>
<evidence type="ECO:0000313" key="3">
    <source>
        <dbReference type="Proteomes" id="UP000189627"/>
    </source>
</evidence>
<dbReference type="EMBL" id="CP017757">
    <property type="protein sequence ID" value="AQV93187.1"/>
    <property type="molecule type" value="Genomic_DNA"/>
</dbReference>
<name>A0A1U9UL79_CUPNE</name>
<dbReference type="KEGG" id="cuh:BJN34_04655"/>
<feature type="region of interest" description="Disordered" evidence="1">
    <location>
        <begin position="20"/>
        <end position="42"/>
    </location>
</feature>
<dbReference type="RefSeq" id="WP_123957866.1">
    <property type="nucleotide sequence ID" value="NZ_CP017757.2"/>
</dbReference>
<organism evidence="2 3">
    <name type="scientific">Cupriavidus necator</name>
    <name type="common">Alcaligenes eutrophus</name>
    <name type="synonym">Ralstonia eutropha</name>
    <dbReference type="NCBI Taxonomy" id="106590"/>
    <lineage>
        <taxon>Bacteria</taxon>
        <taxon>Pseudomonadati</taxon>
        <taxon>Pseudomonadota</taxon>
        <taxon>Betaproteobacteria</taxon>
        <taxon>Burkholderiales</taxon>
        <taxon>Burkholderiaceae</taxon>
        <taxon>Cupriavidus</taxon>
    </lineage>
</organism>
<accession>A0A1U9UL79</accession>
<dbReference type="Proteomes" id="UP000189627">
    <property type="component" value="Chromosome 1"/>
</dbReference>
<gene>
    <name evidence="2" type="ORF">BJN34_04655</name>
</gene>